<feature type="region of interest" description="Disordered" evidence="1">
    <location>
        <begin position="525"/>
        <end position="552"/>
    </location>
</feature>
<comment type="caution">
    <text evidence="2">The sequence shown here is derived from an EMBL/GenBank/DDBJ whole genome shotgun (WGS) entry which is preliminary data.</text>
</comment>
<name>A0AAD7NK00_9AGAR</name>
<sequence length="552" mass="62590">MAGLRFLEGVFGRVHTVFSILKKLLRLSPAPSSHAALSLVTLPADVLHMILELLYDPWVCEEERERYDHEICKGRFLLPLSESCRYMRRQTLPWIFREVYNWDRQDGSVWPETLWSFFLTVHIRDRSMRDPGTITLSTAMFCALPMMPSLTKITLRLEAAISPELLLALSIAPRLTFLDIHQVRFDGPAPTSSLPFATLETLGISISGFRGVLGREMLNIDRNRQARNVIAFLQNLNRSLTVLQISGDLLSPDFLSLSWPQLRRFTVTEHTPTPYIPVPDLVSQMPLLTELSILFSADLSRDRDAGDIFPPFILGTPGGELLTHRSPLLSSVTLSNMEPTDPIFAQLPRALESLHLLAMVDGYLPVRGRPARLWAALLTHTTAPAALDNVSHLTELRELSLTLDDFTTAALIHCIASVFPRLRVLELGNSSYLYGPKFCFDVRDPTILEALKGFPLLTDLRISLNFMDRELDGEGVQRHAAHWMLEGLLGLLTVAFSWEQKWWYYGFNMVTWRAWDRTVLLRPPSPPPPEPSLVEEPIDRDPIPPWEQTDSE</sequence>
<evidence type="ECO:0000313" key="3">
    <source>
        <dbReference type="Proteomes" id="UP001215280"/>
    </source>
</evidence>
<dbReference type="Proteomes" id="UP001215280">
    <property type="component" value="Unassembled WGS sequence"/>
</dbReference>
<dbReference type="EMBL" id="JARJLG010000038">
    <property type="protein sequence ID" value="KAJ7764108.1"/>
    <property type="molecule type" value="Genomic_DNA"/>
</dbReference>
<dbReference type="SUPFAM" id="SSF52047">
    <property type="entry name" value="RNI-like"/>
    <property type="match status" value="1"/>
</dbReference>
<dbReference type="InterPro" id="IPR032675">
    <property type="entry name" value="LRR_dom_sf"/>
</dbReference>
<organism evidence="2 3">
    <name type="scientific">Mycena maculata</name>
    <dbReference type="NCBI Taxonomy" id="230809"/>
    <lineage>
        <taxon>Eukaryota</taxon>
        <taxon>Fungi</taxon>
        <taxon>Dikarya</taxon>
        <taxon>Basidiomycota</taxon>
        <taxon>Agaricomycotina</taxon>
        <taxon>Agaricomycetes</taxon>
        <taxon>Agaricomycetidae</taxon>
        <taxon>Agaricales</taxon>
        <taxon>Marasmiineae</taxon>
        <taxon>Mycenaceae</taxon>
        <taxon>Mycena</taxon>
    </lineage>
</organism>
<proteinExistence type="predicted"/>
<accession>A0AAD7NK00</accession>
<evidence type="ECO:0000256" key="1">
    <source>
        <dbReference type="SAM" id="MobiDB-lite"/>
    </source>
</evidence>
<gene>
    <name evidence="2" type="ORF">DFH07DRAFT_1059152</name>
</gene>
<protein>
    <submittedName>
        <fullName evidence="2">Uncharacterized protein</fullName>
    </submittedName>
</protein>
<evidence type="ECO:0000313" key="2">
    <source>
        <dbReference type="EMBL" id="KAJ7764108.1"/>
    </source>
</evidence>
<reference evidence="2" key="1">
    <citation type="submission" date="2023-03" db="EMBL/GenBank/DDBJ databases">
        <title>Massive genome expansion in bonnet fungi (Mycena s.s.) driven by repeated elements and novel gene families across ecological guilds.</title>
        <authorList>
            <consortium name="Lawrence Berkeley National Laboratory"/>
            <person name="Harder C.B."/>
            <person name="Miyauchi S."/>
            <person name="Viragh M."/>
            <person name="Kuo A."/>
            <person name="Thoen E."/>
            <person name="Andreopoulos B."/>
            <person name="Lu D."/>
            <person name="Skrede I."/>
            <person name="Drula E."/>
            <person name="Henrissat B."/>
            <person name="Morin E."/>
            <person name="Kohler A."/>
            <person name="Barry K."/>
            <person name="LaButti K."/>
            <person name="Morin E."/>
            <person name="Salamov A."/>
            <person name="Lipzen A."/>
            <person name="Mereny Z."/>
            <person name="Hegedus B."/>
            <person name="Baldrian P."/>
            <person name="Stursova M."/>
            <person name="Weitz H."/>
            <person name="Taylor A."/>
            <person name="Grigoriev I.V."/>
            <person name="Nagy L.G."/>
            <person name="Martin F."/>
            <person name="Kauserud H."/>
        </authorList>
    </citation>
    <scope>NUCLEOTIDE SEQUENCE</scope>
    <source>
        <strain evidence="2">CBHHK188m</strain>
    </source>
</reference>
<keyword evidence="3" id="KW-1185">Reference proteome</keyword>
<dbReference type="AlphaFoldDB" id="A0AAD7NK00"/>
<dbReference type="Gene3D" id="3.80.10.10">
    <property type="entry name" value="Ribonuclease Inhibitor"/>
    <property type="match status" value="1"/>
</dbReference>